<dbReference type="InterPro" id="IPR029063">
    <property type="entry name" value="SAM-dependent_MTases_sf"/>
</dbReference>
<gene>
    <name evidence="1" type="ORF">C8N42_11094</name>
</gene>
<dbReference type="SUPFAM" id="SSF53335">
    <property type="entry name" value="S-adenosyl-L-methionine-dependent methyltransferases"/>
    <property type="match status" value="1"/>
</dbReference>
<keyword evidence="2" id="KW-1185">Reference proteome</keyword>
<evidence type="ECO:0000313" key="2">
    <source>
        <dbReference type="Proteomes" id="UP000244077"/>
    </source>
</evidence>
<reference evidence="1 2" key="1">
    <citation type="submission" date="2018-04" db="EMBL/GenBank/DDBJ databases">
        <title>Genomic Encyclopedia of Archaeal and Bacterial Type Strains, Phase II (KMG-II): from individual species to whole genera.</title>
        <authorList>
            <person name="Goeker M."/>
        </authorList>
    </citation>
    <scope>NUCLEOTIDE SEQUENCE [LARGE SCALE GENOMIC DNA]</scope>
    <source>
        <strain evidence="1 2">DSM 100434</strain>
    </source>
</reference>
<sequence length="217" mass="24348">MTEVERKSHAPVDELKLTFPEDEKKFLESAYEGASTILEYGSGGSTMLAARLGKHVVAIESDPVWAASLNTIIGRHGFGGHAKVIHSDIGPVGLWGKPYDNSASQNFPNYALAVWEREDFQHPDVVLVDGRFRTACVLATILNAKAPVLLLFDDYSDRSRYHWIEKVIEPTQRVGRMAVFEIVPGKTNLAGYWLEIVKDFSRTTFVPAQKKRKKLKF</sequence>
<dbReference type="RefSeq" id="WP_211309194.1">
    <property type="nucleotide sequence ID" value="NZ_QAOH01000010.1"/>
</dbReference>
<accession>A0A2T5HF76</accession>
<dbReference type="AlphaFoldDB" id="A0A2T5HF76"/>
<dbReference type="Proteomes" id="UP000244077">
    <property type="component" value="Unassembled WGS sequence"/>
</dbReference>
<proteinExistence type="predicted"/>
<comment type="caution">
    <text evidence="1">The sequence shown here is derived from an EMBL/GenBank/DDBJ whole genome shotgun (WGS) entry which is preliminary data.</text>
</comment>
<protein>
    <recommendedName>
        <fullName evidence="3">Methyltransferase family protein</fullName>
    </recommendedName>
</protein>
<evidence type="ECO:0008006" key="3">
    <source>
        <dbReference type="Google" id="ProtNLM"/>
    </source>
</evidence>
<evidence type="ECO:0000313" key="1">
    <source>
        <dbReference type="EMBL" id="PTQ70209.1"/>
    </source>
</evidence>
<organism evidence="1 2">
    <name type="scientific">Celeribacter persicus</name>
    <dbReference type="NCBI Taxonomy" id="1651082"/>
    <lineage>
        <taxon>Bacteria</taxon>
        <taxon>Pseudomonadati</taxon>
        <taxon>Pseudomonadota</taxon>
        <taxon>Alphaproteobacteria</taxon>
        <taxon>Rhodobacterales</taxon>
        <taxon>Roseobacteraceae</taxon>
        <taxon>Celeribacter</taxon>
    </lineage>
</organism>
<dbReference type="Gene3D" id="3.40.50.150">
    <property type="entry name" value="Vaccinia Virus protein VP39"/>
    <property type="match status" value="1"/>
</dbReference>
<dbReference type="EMBL" id="QAOH01000010">
    <property type="protein sequence ID" value="PTQ70209.1"/>
    <property type="molecule type" value="Genomic_DNA"/>
</dbReference>
<name>A0A2T5HF76_9RHOB</name>